<dbReference type="GO" id="GO:0008296">
    <property type="term" value="F:3'-5'-DNA exonuclease activity"/>
    <property type="evidence" value="ECO:0007669"/>
    <property type="project" value="TreeGrafter"/>
</dbReference>
<dbReference type="InterPro" id="IPR006133">
    <property type="entry name" value="DNA-dir_DNA_pol_B_exonuc"/>
</dbReference>
<dbReference type="GO" id="GO:0003677">
    <property type="term" value="F:DNA binding"/>
    <property type="evidence" value="ECO:0007669"/>
    <property type="project" value="UniProtKB-KW"/>
</dbReference>
<keyword evidence="8" id="KW-0651">Protein splicing</keyword>
<keyword evidence="6" id="KW-0068">Autocatalytic cleavage</keyword>
<accession>A0A6C0JET4</accession>
<evidence type="ECO:0000256" key="4">
    <source>
        <dbReference type="ARBA" id="ARBA00022679"/>
    </source>
</evidence>
<reference evidence="13" key="1">
    <citation type="journal article" date="2020" name="Nature">
        <title>Giant virus diversity and host interactions through global metagenomics.</title>
        <authorList>
            <person name="Schulz F."/>
            <person name="Roux S."/>
            <person name="Paez-Espino D."/>
            <person name="Jungbluth S."/>
            <person name="Walsh D.A."/>
            <person name="Denef V.J."/>
            <person name="McMahon K.D."/>
            <person name="Konstantinidis K.T."/>
            <person name="Eloe-Fadrosh E.A."/>
            <person name="Kyrpides N.C."/>
            <person name="Woyke T."/>
        </authorList>
    </citation>
    <scope>NUCLEOTIDE SEQUENCE</scope>
    <source>
        <strain evidence="13">GVMAG-M-3300026093-6</strain>
    </source>
</reference>
<name>A0A6C0JET4_9ZZZZ</name>
<evidence type="ECO:0000256" key="5">
    <source>
        <dbReference type="ARBA" id="ARBA00022695"/>
    </source>
</evidence>
<dbReference type="PRINTS" id="PR00106">
    <property type="entry name" value="DNAPOLB"/>
</dbReference>
<dbReference type="Gene3D" id="3.10.28.10">
    <property type="entry name" value="Homing endonucleases"/>
    <property type="match status" value="1"/>
</dbReference>
<keyword evidence="4" id="KW-0808">Transferase</keyword>
<dbReference type="Gene3D" id="2.170.16.10">
    <property type="entry name" value="Hedgehog/Intein (Hint) domain"/>
    <property type="match status" value="1"/>
</dbReference>
<dbReference type="PANTHER" id="PTHR10322">
    <property type="entry name" value="DNA POLYMERASE CATALYTIC SUBUNIT"/>
    <property type="match status" value="1"/>
</dbReference>
<dbReference type="InterPro" id="IPR043502">
    <property type="entry name" value="DNA/RNA_pol_sf"/>
</dbReference>
<dbReference type="InterPro" id="IPR027434">
    <property type="entry name" value="Homing_endonucl"/>
</dbReference>
<dbReference type="PROSITE" id="PS50817">
    <property type="entry name" value="INTEIN_N_TER"/>
    <property type="match status" value="1"/>
</dbReference>
<keyword evidence="9" id="KW-0238">DNA-binding</keyword>
<dbReference type="InterPro" id="IPR036844">
    <property type="entry name" value="Hint_dom_sf"/>
</dbReference>
<dbReference type="InterPro" id="IPR036397">
    <property type="entry name" value="RNaseH_sf"/>
</dbReference>
<evidence type="ECO:0000256" key="1">
    <source>
        <dbReference type="ARBA" id="ARBA00005755"/>
    </source>
</evidence>
<comment type="catalytic activity">
    <reaction evidence="10">
        <text>DNA(n) + a 2'-deoxyribonucleoside 5'-triphosphate = DNA(n+1) + diphosphate</text>
        <dbReference type="Rhea" id="RHEA:22508"/>
        <dbReference type="Rhea" id="RHEA-COMP:17339"/>
        <dbReference type="Rhea" id="RHEA-COMP:17340"/>
        <dbReference type="ChEBI" id="CHEBI:33019"/>
        <dbReference type="ChEBI" id="CHEBI:61560"/>
        <dbReference type="ChEBI" id="CHEBI:173112"/>
        <dbReference type="EC" id="2.7.7.7"/>
    </reaction>
</comment>
<dbReference type="InterPro" id="IPR006172">
    <property type="entry name" value="DNA-dir_DNA_pol_B"/>
</dbReference>
<dbReference type="PROSITE" id="PS50819">
    <property type="entry name" value="INTEIN_ENDONUCLEASE"/>
    <property type="match status" value="1"/>
</dbReference>
<dbReference type="GO" id="GO:0006287">
    <property type="term" value="P:base-excision repair, gap-filling"/>
    <property type="evidence" value="ECO:0007669"/>
    <property type="project" value="TreeGrafter"/>
</dbReference>
<evidence type="ECO:0000256" key="10">
    <source>
        <dbReference type="ARBA" id="ARBA00049244"/>
    </source>
</evidence>
<dbReference type="GO" id="GO:0043625">
    <property type="term" value="C:delta DNA polymerase complex"/>
    <property type="evidence" value="ECO:0007669"/>
    <property type="project" value="TreeGrafter"/>
</dbReference>
<protein>
    <recommendedName>
        <fullName evidence="3">DNA polymerase</fullName>
        <ecNumber evidence="2">2.7.7.7</ecNumber>
    </recommendedName>
</protein>
<dbReference type="SUPFAM" id="SSF56672">
    <property type="entry name" value="DNA/RNA polymerases"/>
    <property type="match status" value="1"/>
</dbReference>
<feature type="region of interest" description="Disordered" evidence="11">
    <location>
        <begin position="25"/>
        <end position="50"/>
    </location>
</feature>
<dbReference type="InterPro" id="IPR006141">
    <property type="entry name" value="Intein_N"/>
</dbReference>
<dbReference type="InterPro" id="IPR006134">
    <property type="entry name" value="DNA-dir_DNA_pol_B_multi_dom"/>
</dbReference>
<sequence>MGLKGDIIVQIIDWYTDNYDKRETFSHNNSESEDESEMDSYDSDDSYDGKKNLNEQEYKILLFAKDSKEKTYTIEVNGFTPYFYVRVPDNCDKYHCKIMEQYVKRNLWFKHKSALKSIKLLSKHSFRDFDNNKEYKFMRLVFTNTSAMQSAVGIFQNKEYNEFTKKTKRTPKKLFISGICEKSIYYDLYENNIDPLLKFVHHRNIKTAGWIKINSNNYEENEENKYTTHYSLTVPKWTSVKHVDDNDNSKIRIMAYDIECDSSHGDFPLPIKDYTKLSREIYNNYMKYDNIRKKLLEEASKENKDKIKEINNILDNREEFAYVRIKAAFEDGDEKNEINKVFTKTNRNPTENQLKIASKKIASSLTISTNTNSIEKKRHFTRCINKITKILDDSFEQVEGDKTIQIGMSFLKYGTKTPYRNVMLTLGTCKKISNAEVFSFKNEAALLKNFRDIILEEDPEIITGYNIDGFDTPWLFKRAKELGVDDIFNKLSRIKDFKSEIKEKMVKSPTNELVKKEYVDLPGRIQMDLLPLIQKGYNLGSYKLDSVSANFINGKVKGITIEDENSIIKTDGLRGLNIGNYIVLSEMDGYLENKYMDGKKFQISSIDIDNKSFKVNGIIEIENPNNYSWCLGKDDVSPQDIFRLQKGTSKDRAILAYYCMMDVILCIELLLKLELLTNSIGMANVCLNPLAWIIHRGQGVKILSLVSYFLKDKNYLLPYLYKDTFDKEGYEGAVVLNPQPGIYIDDPVSVLDYASLYPSSMIERNLSHETIVQDEKYLGETGAEELKKLGYSHIDVNYDRFNTIFTPAGAVKSKIKVGIKTVRFVQYEDNRKGIIPQILRYLLNARKTTRLKIKYRTIKTKCGEKYIGLYDAKKNIIKLDSPEILSNPTVVDLSDKEIESNEETYTIFQQSVFDGQQLAFKVTANSLYGQLGAKTSDIYYKEIAASTTATGRDRLVLAQEYAEDSKNYPQVLDNGETVYLQNEVVYGDSVTGDTPLLLLNKETNNIEFKQIDEIYENWRPYDLFKPEDNNRYDKEQSDVSKYKIYTSNGWSNINRVIRHKTVKDIYRVNTHTGIVDVTEDHSLLDINSEIIKPTDLKIGTALLHNYPTFKKETHKLTELLNYINTFGEQDLREKEAFIYGFFYGDGSCGKYRCPSGLKYSWGLNNNNIENCVILQSLLNEIYKDEFRILDTIESSGVYKIVPTKQIKKYVDIYRPLFYNKNKYKIVPNNIINGSYSEKYAFLAGYYMADGAKCPGEKSKSIRMSNKGKIGSAMLFYIARSIGLNVSLSIRNDKPDIFRLMCSSNKFRIPENSVKKINLIKKSYTDYVYDIETVTGNFNSGFPLIVKNTDSVFVKYQCIDGKGNKLSGRAARKRSIELAIQTDQQIQKNILKAPQVLEYEKTFDPFLLLSKKRYVGNLYEDDPDKYYLKSMGIVLKRRDNAPIVKVIYGGIIDIIMKEGNIDKACTFLRKSLIKLINGDYPLETLIITKTLSSYYKDPDRIAHKVLADRMAERDPGNKPQVNDRIAFMYIDTSHLKNKKNLLQGDKVETPAYVRENNLSPDYEFYITNQIMKPVSQIFGLTLETLNGFTGNIQEFNNIYNKKLADGKTINEAIKLMLEAKRKEAAKIIFSDTLRRLENKRLRNKEITSFFRTIPHK</sequence>
<dbReference type="GO" id="GO:0045004">
    <property type="term" value="P:DNA replication proofreading"/>
    <property type="evidence" value="ECO:0007669"/>
    <property type="project" value="TreeGrafter"/>
</dbReference>
<dbReference type="SUPFAM" id="SSF51294">
    <property type="entry name" value="Hedgehog/intein (Hint) domain"/>
    <property type="match status" value="1"/>
</dbReference>
<dbReference type="SUPFAM" id="SSF53098">
    <property type="entry name" value="Ribonuclease H-like"/>
    <property type="match status" value="1"/>
</dbReference>
<dbReference type="EC" id="2.7.7.7" evidence="2"/>
<dbReference type="InterPro" id="IPR023211">
    <property type="entry name" value="DNA_pol_palm_dom_sf"/>
</dbReference>
<feature type="domain" description="DOD-type homing endonuclease" evidence="12">
    <location>
        <begin position="1138"/>
        <end position="1283"/>
    </location>
</feature>
<evidence type="ECO:0000256" key="9">
    <source>
        <dbReference type="ARBA" id="ARBA00023125"/>
    </source>
</evidence>
<evidence type="ECO:0000259" key="12">
    <source>
        <dbReference type="PROSITE" id="PS50819"/>
    </source>
</evidence>
<dbReference type="GO" id="GO:0016539">
    <property type="term" value="P:intein-mediated protein splicing"/>
    <property type="evidence" value="ECO:0007669"/>
    <property type="project" value="InterPro"/>
</dbReference>
<dbReference type="Pfam" id="PF00136">
    <property type="entry name" value="DNA_pol_B"/>
    <property type="match status" value="3"/>
</dbReference>
<proteinExistence type="inferred from homology"/>
<dbReference type="Pfam" id="PF03104">
    <property type="entry name" value="DNA_pol_B_exo1"/>
    <property type="match status" value="2"/>
</dbReference>
<dbReference type="Gene3D" id="1.10.287.690">
    <property type="entry name" value="Helix hairpin bin"/>
    <property type="match status" value="1"/>
</dbReference>
<dbReference type="GO" id="GO:0006297">
    <property type="term" value="P:nucleotide-excision repair, DNA gap filling"/>
    <property type="evidence" value="ECO:0007669"/>
    <property type="project" value="TreeGrafter"/>
</dbReference>
<feature type="compositionally biased region" description="Acidic residues" evidence="11">
    <location>
        <begin position="31"/>
        <end position="46"/>
    </location>
</feature>
<dbReference type="GO" id="GO:0003887">
    <property type="term" value="F:DNA-directed DNA polymerase activity"/>
    <property type="evidence" value="ECO:0007669"/>
    <property type="project" value="UniProtKB-KW"/>
</dbReference>
<evidence type="ECO:0000256" key="2">
    <source>
        <dbReference type="ARBA" id="ARBA00012417"/>
    </source>
</evidence>
<dbReference type="Gene3D" id="3.30.420.10">
    <property type="entry name" value="Ribonuclease H-like superfamily/Ribonuclease H"/>
    <property type="match status" value="2"/>
</dbReference>
<evidence type="ECO:0000256" key="7">
    <source>
        <dbReference type="ARBA" id="ARBA00022932"/>
    </source>
</evidence>
<dbReference type="InterPro" id="IPR004042">
    <property type="entry name" value="Intein_endonuc_central"/>
</dbReference>
<evidence type="ECO:0000313" key="13">
    <source>
        <dbReference type="EMBL" id="QHU03401.1"/>
    </source>
</evidence>
<evidence type="ECO:0000256" key="3">
    <source>
        <dbReference type="ARBA" id="ARBA00015749"/>
    </source>
</evidence>
<keyword evidence="7" id="KW-0239">DNA-directed DNA polymerase</keyword>
<dbReference type="EMBL" id="MN740376">
    <property type="protein sequence ID" value="QHU03401.1"/>
    <property type="molecule type" value="Genomic_DNA"/>
</dbReference>
<dbReference type="GO" id="GO:0000166">
    <property type="term" value="F:nucleotide binding"/>
    <property type="evidence" value="ECO:0007669"/>
    <property type="project" value="InterPro"/>
</dbReference>
<dbReference type="Gene3D" id="1.10.132.60">
    <property type="entry name" value="DNA polymerase family B, C-terminal domain"/>
    <property type="match status" value="1"/>
</dbReference>
<dbReference type="Gene3D" id="3.90.1600.10">
    <property type="entry name" value="Palm domain of DNA polymerase"/>
    <property type="match status" value="3"/>
</dbReference>
<dbReference type="InterPro" id="IPR012337">
    <property type="entry name" value="RNaseH-like_sf"/>
</dbReference>
<comment type="similarity">
    <text evidence="1">Belongs to the DNA polymerase type-B family.</text>
</comment>
<evidence type="ECO:0000256" key="11">
    <source>
        <dbReference type="SAM" id="MobiDB-lite"/>
    </source>
</evidence>
<dbReference type="InterPro" id="IPR042087">
    <property type="entry name" value="DNA_pol_B_thumb"/>
</dbReference>
<dbReference type="GO" id="GO:0004519">
    <property type="term" value="F:endonuclease activity"/>
    <property type="evidence" value="ECO:0007669"/>
    <property type="project" value="InterPro"/>
</dbReference>
<evidence type="ECO:0000256" key="8">
    <source>
        <dbReference type="ARBA" id="ARBA00023000"/>
    </source>
</evidence>
<dbReference type="PANTHER" id="PTHR10322:SF23">
    <property type="entry name" value="DNA POLYMERASE DELTA CATALYTIC SUBUNIT"/>
    <property type="match status" value="1"/>
</dbReference>
<organism evidence="13">
    <name type="scientific">viral metagenome</name>
    <dbReference type="NCBI Taxonomy" id="1070528"/>
    <lineage>
        <taxon>unclassified sequences</taxon>
        <taxon>metagenomes</taxon>
        <taxon>organismal metagenomes</taxon>
    </lineage>
</organism>
<dbReference type="SUPFAM" id="SSF55608">
    <property type="entry name" value="Homing endonucleases"/>
    <property type="match status" value="2"/>
</dbReference>
<dbReference type="SMART" id="SM00486">
    <property type="entry name" value="POLBc"/>
    <property type="match status" value="1"/>
</dbReference>
<dbReference type="Gene3D" id="3.30.342.10">
    <property type="entry name" value="DNA Polymerase, chain B, domain 1"/>
    <property type="match status" value="1"/>
</dbReference>
<dbReference type="InterPro" id="IPR050240">
    <property type="entry name" value="DNA_pol_type-B"/>
</dbReference>
<evidence type="ECO:0000256" key="6">
    <source>
        <dbReference type="ARBA" id="ARBA00022813"/>
    </source>
</evidence>
<keyword evidence="5" id="KW-0548">Nucleotidyltransferase</keyword>